<gene>
    <name evidence="1" type="ORF">H8689_00765</name>
</gene>
<evidence type="ECO:0000313" key="1">
    <source>
        <dbReference type="EMBL" id="MBC8589676.1"/>
    </source>
</evidence>
<dbReference type="EMBL" id="JACRTK010000001">
    <property type="protein sequence ID" value="MBC8589676.1"/>
    <property type="molecule type" value="Genomic_DNA"/>
</dbReference>
<dbReference type="Proteomes" id="UP000601522">
    <property type="component" value="Unassembled WGS sequence"/>
</dbReference>
<dbReference type="RefSeq" id="WP_249322494.1">
    <property type="nucleotide sequence ID" value="NZ_JACRTK010000001.1"/>
</dbReference>
<accession>A0A926EVH4</accession>
<comment type="caution">
    <text evidence="1">The sequence shown here is derived from an EMBL/GenBank/DDBJ whole genome shotgun (WGS) entry which is preliminary data.</text>
</comment>
<proteinExistence type="predicted"/>
<name>A0A926EVH4_9FIRM</name>
<evidence type="ECO:0000313" key="2">
    <source>
        <dbReference type="Proteomes" id="UP000601522"/>
    </source>
</evidence>
<sequence>MESIHIYNIDDVVSKRDNISEEQKRNIGEIFIKLLGENESGIPGEVRRFVVDSEENTNHKLLKIKNDFFNKDSTDDLVELLDSFAEDLLKAELVKDGGEMRRHKRITQGMLFIKMLSSKIIFLKLEEIPSIDKETFEITDSFGIDRKYYKAAIYCGDEVNVVDKNKAVANYWVDKFLNINPLRDDASNTKDLVSVIKDKRLFNREIMESDLGVDIYKSAQDYIFTESRFDSDDMYNLIMNKIECDELSKEDIFVLSELSKIDSDFLIDKKIVGDSYKKRMKVNDNITIDSKNIYTAIKAQHLVKDDTYLKVRIDNDYEGEIEEIFKEYS</sequence>
<keyword evidence="2" id="KW-1185">Reference proteome</keyword>
<dbReference type="AlphaFoldDB" id="A0A926EVH4"/>
<protein>
    <recommendedName>
        <fullName evidence="3">Nucleoid-associated protein</fullName>
    </recommendedName>
</protein>
<organism evidence="1 2">
    <name type="scientific">Wansuia hejianensis</name>
    <dbReference type="NCBI Taxonomy" id="2763667"/>
    <lineage>
        <taxon>Bacteria</taxon>
        <taxon>Bacillati</taxon>
        <taxon>Bacillota</taxon>
        <taxon>Clostridia</taxon>
        <taxon>Lachnospirales</taxon>
        <taxon>Lachnospiraceae</taxon>
        <taxon>Wansuia</taxon>
    </lineage>
</organism>
<reference evidence="1 2" key="1">
    <citation type="submission" date="2020-08" db="EMBL/GenBank/DDBJ databases">
        <title>Genome public.</title>
        <authorList>
            <person name="Liu C."/>
            <person name="Sun Q."/>
        </authorList>
    </citation>
    <scope>NUCLEOTIDE SEQUENCE [LARGE SCALE GENOMIC DNA]</scope>
    <source>
        <strain evidence="1 2">NSJ-26</strain>
    </source>
</reference>
<evidence type="ECO:0008006" key="3">
    <source>
        <dbReference type="Google" id="ProtNLM"/>
    </source>
</evidence>